<feature type="compositionally biased region" description="Low complexity" evidence="1">
    <location>
        <begin position="636"/>
        <end position="654"/>
    </location>
</feature>
<feature type="compositionally biased region" description="Low complexity" evidence="1">
    <location>
        <begin position="864"/>
        <end position="957"/>
    </location>
</feature>
<feature type="compositionally biased region" description="Low complexity" evidence="1">
    <location>
        <begin position="1024"/>
        <end position="1037"/>
    </location>
</feature>
<evidence type="ECO:0000256" key="1">
    <source>
        <dbReference type="SAM" id="MobiDB-lite"/>
    </source>
</evidence>
<reference evidence="2 3" key="1">
    <citation type="submission" date="2021-01" db="EMBL/GenBank/DDBJ databases">
        <title>WGS of actinomycetes isolated from Thailand.</title>
        <authorList>
            <person name="Thawai C."/>
        </authorList>
    </citation>
    <scope>NUCLEOTIDE SEQUENCE [LARGE SCALE GENOMIC DNA]</scope>
    <source>
        <strain evidence="2 3">CH9-7</strain>
    </source>
</reference>
<feature type="region of interest" description="Disordered" evidence="1">
    <location>
        <begin position="212"/>
        <end position="352"/>
    </location>
</feature>
<feature type="compositionally biased region" description="Gly residues" evidence="1">
    <location>
        <begin position="241"/>
        <end position="261"/>
    </location>
</feature>
<gene>
    <name evidence="2" type="ORF">JK360_14960</name>
</gene>
<keyword evidence="3" id="KW-1185">Reference proteome</keyword>
<proteinExistence type="predicted"/>
<accession>A0ABS1MSE4</accession>
<feature type="region of interest" description="Disordered" evidence="1">
    <location>
        <begin position="587"/>
        <end position="725"/>
    </location>
</feature>
<organism evidence="2 3">
    <name type="scientific">Streptomyces siderophoricus</name>
    <dbReference type="NCBI Taxonomy" id="2802281"/>
    <lineage>
        <taxon>Bacteria</taxon>
        <taxon>Bacillati</taxon>
        <taxon>Actinomycetota</taxon>
        <taxon>Actinomycetes</taxon>
        <taxon>Kitasatosporales</taxon>
        <taxon>Streptomycetaceae</taxon>
        <taxon>Streptomyces</taxon>
    </lineage>
</organism>
<dbReference type="InterPro" id="IPR018108">
    <property type="entry name" value="MCP_transmembrane"/>
</dbReference>
<feature type="compositionally biased region" description="Gly residues" evidence="1">
    <location>
        <begin position="623"/>
        <end position="635"/>
    </location>
</feature>
<evidence type="ECO:0008006" key="4">
    <source>
        <dbReference type="Google" id="ProtNLM"/>
    </source>
</evidence>
<dbReference type="PROSITE" id="PS50920">
    <property type="entry name" value="SOLCAR"/>
    <property type="match status" value="1"/>
</dbReference>
<comment type="caution">
    <text evidence="2">The sequence shown here is derived from an EMBL/GenBank/DDBJ whole genome shotgun (WGS) entry which is preliminary data.</text>
</comment>
<dbReference type="EMBL" id="JAERRI010000007">
    <property type="protein sequence ID" value="MBL1090681.1"/>
    <property type="molecule type" value="Genomic_DNA"/>
</dbReference>
<dbReference type="RefSeq" id="WP_201804325.1">
    <property type="nucleotide sequence ID" value="NZ_JAERRI010000007.1"/>
</dbReference>
<evidence type="ECO:0000313" key="3">
    <source>
        <dbReference type="Proteomes" id="UP000629371"/>
    </source>
</evidence>
<feature type="compositionally biased region" description="Polar residues" evidence="1">
    <location>
        <begin position="1050"/>
        <end position="1065"/>
    </location>
</feature>
<feature type="compositionally biased region" description="Acidic residues" evidence="1">
    <location>
        <begin position="1111"/>
        <end position="1120"/>
    </location>
</feature>
<protein>
    <recommendedName>
        <fullName evidence="4">WXG100 family type VII secretion target</fullName>
    </recommendedName>
</protein>
<name>A0ABS1MSE4_9ACTN</name>
<feature type="compositionally biased region" description="Low complexity" evidence="1">
    <location>
        <begin position="328"/>
        <end position="338"/>
    </location>
</feature>
<evidence type="ECO:0000313" key="2">
    <source>
        <dbReference type="EMBL" id="MBL1090681.1"/>
    </source>
</evidence>
<feature type="compositionally biased region" description="Gly residues" evidence="1">
    <location>
        <begin position="594"/>
        <end position="607"/>
    </location>
</feature>
<sequence>MAENKNGFDKGDDGALYAAPSQASSVNDYDTWDWKQIEAAITGGAAMADSSDHSRANAVSDPATLVEAGNTFYRVQLVLEMVSKSLDEQSTALAGENGPWRGEAAESFLAAMGTFSHQVSAIAGVLSGGSSHLNSVPNQLVRNGNQLAEARAKIAAIDAWYAQQAQNQGVKAMSNGLIPVSKNQTIVNMMTRDMREVLKSLAKQYQFTADAVRPPSNVTPPVKAPASPASPANAPKMPLVGPGGLPSGAGGGLPSGAGGGLPSAAPSEAPPVQPFTAPGVGPSGAGLPTDAQAPGGGGMPLGFPGAPQVGSGGAGMPALDGSPGGAGMPMPGVAGMPALDGPGAGTTVPAGAPGIDAAPPGLPAMDAGPGTGADAPVLPFPGAPLVGSGVPGMTAPGGNRAGKDAAPAAFPGLPGVDSGAPGIGALDGSPTGGAGVPAGFPGTPGVGADAPGIGALDGGLPGQAGTPVGFPGSTGVGSGVPGAAGSAPWLNSAPAPLPVAGGQGAGAAPGVVPFSGSTHVAGPDAVAGLPGHGGALTGAGGLGGSAIGNPGHVTGSGIGGVGEGAGGAFGNPGHVTGSGNPGHVTGSGNPGHVTGSGIGGVGEGAGGAHSVHPTSPHVPSFGPGEGAVSGGGAMDGGTPSMGSQMPMMPPGMGMMPPPQGRADGERSDASGLLTPSEAPWADVSGVDHDEEIGSPDGAPSGAQAAGEQPEATGTTHSAEESGTAPAAAAGAMPLLPGAAATSTAGDRSEAAGLLEGATAPWTEEGSTEELPVRPEAGEGVTAAESDRVAGPTVEGVTVAATRAPEPAGGGVTVAASGAPEPAAVDAGAEQLAQESGVSAAAAATATAAVTTAAVTTAATAAAAGVGAAGVTAAATAAPATPGPAATTPAVQATARVPSAAPATAEATAEAPTAHPPRAAQAPRAAAAATPGTVSAAGTAAVTATSTPTPPASTAAEPAPRHPVTSGKPPLTRETGTAGSSASGPAAQGGADERGDGRTPSVTRPDRVPLPSSSVSTEDVVAWGATAATSLAPLLSRSLGRRGRDERADGQASSTASSDGNPSGTDARSAEDAETGTAAGSGLPSWRRSRVTGGGSGGAAEPPQLRSGSWLGDEEEDEEDPAEKAPGPAEPSSADGDDPESGRIAELLARSATPWGTKDGDVPGIID</sequence>
<feature type="compositionally biased region" description="Low complexity" evidence="1">
    <location>
        <begin position="975"/>
        <end position="989"/>
    </location>
</feature>
<dbReference type="Proteomes" id="UP000629371">
    <property type="component" value="Unassembled WGS sequence"/>
</dbReference>
<feature type="region of interest" description="Disordered" evidence="1">
    <location>
        <begin position="864"/>
        <end position="1166"/>
    </location>
</feature>
<feature type="compositionally biased region" description="Low complexity" evidence="1">
    <location>
        <begin position="220"/>
        <end position="240"/>
    </location>
</feature>
<feature type="region of interest" description="Disordered" evidence="1">
    <location>
        <begin position="737"/>
        <end position="792"/>
    </location>
</feature>